<accession>A0AA38XQB1</accession>
<dbReference type="SUPFAM" id="SSF52833">
    <property type="entry name" value="Thioredoxin-like"/>
    <property type="match status" value="1"/>
</dbReference>
<dbReference type="InterPro" id="IPR012348">
    <property type="entry name" value="RNR-like"/>
</dbReference>
<proteinExistence type="inferred from homology"/>
<dbReference type="PANTHER" id="PTHR23409">
    <property type="entry name" value="RIBONUCLEOSIDE-DIPHOSPHATE REDUCTASE SMALL CHAIN"/>
    <property type="match status" value="1"/>
</dbReference>
<dbReference type="InterPro" id="IPR033909">
    <property type="entry name" value="RNR_small"/>
</dbReference>
<dbReference type="EMBL" id="JAPDRN010000157">
    <property type="protein sequence ID" value="KAJ9617648.1"/>
    <property type="molecule type" value="Genomic_DNA"/>
</dbReference>
<dbReference type="Gene3D" id="3.40.30.10">
    <property type="entry name" value="Glutaredoxin"/>
    <property type="match status" value="1"/>
</dbReference>
<dbReference type="InterPro" id="IPR009078">
    <property type="entry name" value="Ferritin-like_SF"/>
</dbReference>
<dbReference type="PANTHER" id="PTHR23409:SF18">
    <property type="entry name" value="RIBONUCLEOSIDE-DIPHOSPHATE REDUCTASE SUBUNIT M2"/>
    <property type="match status" value="1"/>
</dbReference>
<evidence type="ECO:0000313" key="3">
    <source>
        <dbReference type="EMBL" id="KAJ9617648.1"/>
    </source>
</evidence>
<dbReference type="InterPro" id="IPR013766">
    <property type="entry name" value="Thioredoxin_domain"/>
</dbReference>
<dbReference type="NCBIfam" id="NF006747">
    <property type="entry name" value="PRK09271.1"/>
    <property type="match status" value="1"/>
</dbReference>
<dbReference type="InterPro" id="IPR000358">
    <property type="entry name" value="RNR_small_fam"/>
</dbReference>
<dbReference type="InterPro" id="IPR029039">
    <property type="entry name" value="Flavoprotein-like_sf"/>
</dbReference>
<evidence type="ECO:0000256" key="1">
    <source>
        <dbReference type="ARBA" id="ARBA00009303"/>
    </source>
</evidence>
<dbReference type="Pfam" id="PF00268">
    <property type="entry name" value="Ribonuc_red_sm"/>
    <property type="match status" value="1"/>
</dbReference>
<keyword evidence="3" id="KW-0560">Oxidoreductase</keyword>
<dbReference type="Gene3D" id="3.40.50.360">
    <property type="match status" value="1"/>
</dbReference>
<dbReference type="PROSITE" id="PS51352">
    <property type="entry name" value="THIOREDOXIN_2"/>
    <property type="match status" value="1"/>
</dbReference>
<name>A0AA38XQB1_9EURO</name>
<dbReference type="NCBIfam" id="NF007184">
    <property type="entry name" value="PRK09614.1-3"/>
    <property type="match status" value="1"/>
</dbReference>
<dbReference type="CDD" id="cd01049">
    <property type="entry name" value="RNRR2"/>
    <property type="match status" value="1"/>
</dbReference>
<comment type="caution">
    <text evidence="3">The sequence shown here is derived from an EMBL/GenBank/DDBJ whole genome shotgun (WGS) entry which is preliminary data.</text>
</comment>
<gene>
    <name evidence="3" type="primary">RNR2_2</name>
    <name evidence="3" type="ORF">H2204_013602</name>
</gene>
<dbReference type="AlphaFoldDB" id="A0AA38XQB1"/>
<dbReference type="Gene3D" id="1.10.620.20">
    <property type="entry name" value="Ribonucleotide Reductase, subunit A"/>
    <property type="match status" value="1"/>
</dbReference>
<protein>
    <submittedName>
        <fullName evidence="3">Ribonucleotide-diphosphate reductase (RNR), small subunit</fullName>
        <ecNumber evidence="3">1.17.4.1</ecNumber>
    </submittedName>
</protein>
<dbReference type="EC" id="1.17.4.1" evidence="3"/>
<dbReference type="SUPFAM" id="SSF52218">
    <property type="entry name" value="Flavoproteins"/>
    <property type="match status" value="1"/>
</dbReference>
<dbReference type="GO" id="GO:0009263">
    <property type="term" value="P:deoxyribonucleotide biosynthetic process"/>
    <property type="evidence" value="ECO:0007669"/>
    <property type="project" value="InterPro"/>
</dbReference>
<dbReference type="GO" id="GO:0004748">
    <property type="term" value="F:ribonucleoside-diphosphate reductase activity, thioredoxin disulfide as acceptor"/>
    <property type="evidence" value="ECO:0007669"/>
    <property type="project" value="UniProtKB-EC"/>
</dbReference>
<evidence type="ECO:0000259" key="2">
    <source>
        <dbReference type="PROSITE" id="PS51352"/>
    </source>
</evidence>
<organism evidence="3">
    <name type="scientific">Knufia peltigerae</name>
    <dbReference type="NCBI Taxonomy" id="1002370"/>
    <lineage>
        <taxon>Eukaryota</taxon>
        <taxon>Fungi</taxon>
        <taxon>Dikarya</taxon>
        <taxon>Ascomycota</taxon>
        <taxon>Pezizomycotina</taxon>
        <taxon>Eurotiomycetes</taxon>
        <taxon>Chaetothyriomycetidae</taxon>
        <taxon>Chaetothyriales</taxon>
        <taxon>Trichomeriaceae</taxon>
        <taxon>Knufia</taxon>
    </lineage>
</organism>
<sequence length="569" mass="64670">MATPLDRIKILEPRHPNRSTGIINGRTSGILNWNDIPYPSFYRAYKELSTNFWIPDEVDMKLDARQYGELNAREKNAYDSIIGLLATLDSPQTRFIYNVAEYITDPAAHANAAIIGQQEVIHNESYSYVLASITDLPNQNRIFEIARTHPTIIKRNAPIMGAYDDFMREKTAETLLKSLIQSSILEGINFYSGFAYFYNMVRQNRMNGTGKIISFINRDELAHTKFISELIRAIIGENPELQTNELTAYVHQSFEHAIELETQWSAEVLDGIDGIDVDEMVRYVKYRANKMAGMLGIERLYSDTTDNVMPWIKAYADNFTETKTDFFEMRNASYKKTNLGRHIAERCRAAGHAVHWQEADDLRQGPPLAVDEADLVLLGCWTDNAGRTPSEMKAWVAGIADRGQRPRQVAVFGTGETQWGQEYYCGAVHRLIRYFHSGYPPLEIEQMPHGRRHAAAINRWTDAIIDATTPEQFQQLLADHPRVLVDFHKDQCPGCRMLDMSLQRVASGTAGQGTTLLRVQLEVVGEAFFRELGLRQTPTLSLFLDGDERMRMPGFQSPQQIEAAIAEFL</sequence>
<dbReference type="Pfam" id="PF00085">
    <property type="entry name" value="Thioredoxin"/>
    <property type="match status" value="1"/>
</dbReference>
<reference evidence="3" key="1">
    <citation type="submission" date="2022-10" db="EMBL/GenBank/DDBJ databases">
        <title>Culturing micro-colonial fungi from biological soil crusts in the Mojave desert and describing Neophaeococcomyces mojavensis, and introducing the new genera and species Taxawa tesnikishii.</title>
        <authorList>
            <person name="Kurbessoian T."/>
            <person name="Stajich J.E."/>
        </authorList>
    </citation>
    <scope>NUCLEOTIDE SEQUENCE</scope>
    <source>
        <strain evidence="3">TK_35</strain>
    </source>
</reference>
<comment type="similarity">
    <text evidence="1">Belongs to the ribonucleoside diphosphate reductase small chain family.</text>
</comment>
<feature type="domain" description="Thioredoxin" evidence="2">
    <location>
        <begin position="447"/>
        <end position="569"/>
    </location>
</feature>
<dbReference type="CDD" id="cd02947">
    <property type="entry name" value="TRX_family"/>
    <property type="match status" value="1"/>
</dbReference>
<dbReference type="InterPro" id="IPR036249">
    <property type="entry name" value="Thioredoxin-like_sf"/>
</dbReference>
<dbReference type="SUPFAM" id="SSF47240">
    <property type="entry name" value="Ferritin-like"/>
    <property type="match status" value="1"/>
</dbReference>